<feature type="compositionally biased region" description="Acidic residues" evidence="1">
    <location>
        <begin position="486"/>
        <end position="495"/>
    </location>
</feature>
<dbReference type="AlphaFoldDB" id="A0A2H4SQ11"/>
<keyword evidence="2" id="KW-0472">Membrane</keyword>
<organism evidence="3 4">
    <name type="scientific">Cordyceps militaris</name>
    <name type="common">Caterpillar fungus</name>
    <name type="synonym">Clavaria militaris</name>
    <dbReference type="NCBI Taxonomy" id="73501"/>
    <lineage>
        <taxon>Eukaryota</taxon>
        <taxon>Fungi</taxon>
        <taxon>Dikarya</taxon>
        <taxon>Ascomycota</taxon>
        <taxon>Pezizomycotina</taxon>
        <taxon>Sordariomycetes</taxon>
        <taxon>Hypocreomycetidae</taxon>
        <taxon>Hypocreales</taxon>
        <taxon>Cordycipitaceae</taxon>
        <taxon>Cordyceps</taxon>
    </lineage>
</organism>
<dbReference type="PANTHER" id="PTHR38694">
    <property type="entry name" value="CONSERVED EXPRESSED PROTEIN"/>
    <property type="match status" value="1"/>
</dbReference>
<dbReference type="EMBL" id="CP023325">
    <property type="protein sequence ID" value="ATY65186.1"/>
    <property type="molecule type" value="Genomic_DNA"/>
</dbReference>
<dbReference type="Pfam" id="PF11696">
    <property type="entry name" value="DUF3292"/>
    <property type="match status" value="1"/>
</dbReference>
<proteinExistence type="predicted"/>
<dbReference type="PANTHER" id="PTHR38694:SF1">
    <property type="entry name" value="PEROXIN DOMAIN-CONTAINING PROTEIN"/>
    <property type="match status" value="1"/>
</dbReference>
<sequence>MRRPQYLFYMASSLDFSIPSDPEPAFDSASREKLASARLEALENDAPTISHAVAEAKVHQLDQVPARDGVNTGHAQAGDSDAAFQPRILGISKEDAWMAIRRFNLLVFRVKATKHCPLSDLDMVSAEDGQTSPEQIQAQLARLYMTVIIGLFACYKHIARLRAWSEPHRTSTFLSLYLVAWLSNLLVPTLFMFLVVVIIFPSSRPLCFPPIAPSIVDATTGGVQMPPAGVMATDTTITGAPESHKGEAVEQEAHSFIASFSKLIMSITSDKDQDKSAPEDDPSPGLAKLSGKIASAKSKTDQDGQGANMDKTADPMKHAIEDFDPKPLLDMLFELIDTWERFGNVMHPTPLFPSNDSRLRLAICLAAPALIMATLSRETMIKSLELLFGFVFFGKPIIRRAYNLLDKHCPSWRNYGKLRNSVLKGVPTNAQLAITMLRVGERISSPLPPPPVSHDSPKMKAIADADRVPILGATHEQTQKAIQPDPDGDTVQNDDNEPKSKNIERFMGFIKHNSKRFVNLFHKVDKKRASRGDTHAQARLDLGQTTRQVPDAGPYRFPALCNGEVGYLHLTTVAATASVAWQSHDENLNTAWVVMVNDIADISKVDGMGLKTKHFVQWALDKESVNGLKLTTLSGECHHLDAVPNRDEAFNRLIAMGNQVWEVC</sequence>
<dbReference type="InterPro" id="IPR021709">
    <property type="entry name" value="DUF3292"/>
</dbReference>
<dbReference type="OrthoDB" id="1708389at2759"/>
<gene>
    <name evidence="3" type="ORF">A9K55_004709</name>
</gene>
<evidence type="ECO:0000256" key="1">
    <source>
        <dbReference type="SAM" id="MobiDB-lite"/>
    </source>
</evidence>
<evidence type="ECO:0000256" key="2">
    <source>
        <dbReference type="SAM" id="Phobius"/>
    </source>
</evidence>
<dbReference type="VEuPathDB" id="FungiDB:CCM_01622"/>
<feature type="region of interest" description="Disordered" evidence="1">
    <location>
        <begin position="271"/>
        <end position="314"/>
    </location>
</feature>
<protein>
    <submittedName>
        <fullName evidence="3">Uncharacterized protein</fullName>
    </submittedName>
</protein>
<evidence type="ECO:0000313" key="3">
    <source>
        <dbReference type="EMBL" id="ATY65186.1"/>
    </source>
</evidence>
<reference evidence="3 4" key="1">
    <citation type="journal article" date="2017" name="BMC Genomics">
        <title>Chromosome level assembly and secondary metabolite potential of the parasitic fungus Cordyceps militaris.</title>
        <authorList>
            <person name="Kramer G.J."/>
            <person name="Nodwell J.R."/>
        </authorList>
    </citation>
    <scope>NUCLEOTIDE SEQUENCE [LARGE SCALE GENOMIC DNA]</scope>
    <source>
        <strain evidence="3 4">ATCC 34164</strain>
    </source>
</reference>
<keyword evidence="2" id="KW-1133">Transmembrane helix</keyword>
<evidence type="ECO:0000313" key="4">
    <source>
        <dbReference type="Proteomes" id="UP000323067"/>
    </source>
</evidence>
<keyword evidence="2" id="KW-0812">Transmembrane</keyword>
<dbReference type="VEuPathDB" id="FungiDB:A9K55_004709"/>
<feature type="transmembrane region" description="Helical" evidence="2">
    <location>
        <begin position="178"/>
        <end position="200"/>
    </location>
</feature>
<feature type="region of interest" description="Disordered" evidence="1">
    <location>
        <begin position="477"/>
        <end position="498"/>
    </location>
</feature>
<dbReference type="Proteomes" id="UP000323067">
    <property type="component" value="Chromosome v"/>
</dbReference>
<name>A0A2H4SQ11_CORMI</name>
<accession>A0A2H4SQ11</accession>